<keyword evidence="3" id="KW-0813">Transport</keyword>
<comment type="similarity">
    <text evidence="2">Belongs to the binding-protein-dependent transport system permease family. FecCD subfamily.</text>
</comment>
<dbReference type="Pfam" id="PF01032">
    <property type="entry name" value="FecCD"/>
    <property type="match status" value="1"/>
</dbReference>
<keyword evidence="5 8" id="KW-0812">Transmembrane</keyword>
<dbReference type="GO" id="GO:0033214">
    <property type="term" value="P:siderophore-iron import into cell"/>
    <property type="evidence" value="ECO:0007669"/>
    <property type="project" value="TreeGrafter"/>
</dbReference>
<evidence type="ECO:0000256" key="6">
    <source>
        <dbReference type="ARBA" id="ARBA00022989"/>
    </source>
</evidence>
<dbReference type="Gene3D" id="1.10.3470.10">
    <property type="entry name" value="ABC transporter involved in vitamin B12 uptake, BtuC"/>
    <property type="match status" value="1"/>
</dbReference>
<proteinExistence type="inferred from homology"/>
<evidence type="ECO:0000256" key="4">
    <source>
        <dbReference type="ARBA" id="ARBA00022475"/>
    </source>
</evidence>
<comment type="caution">
    <text evidence="9">The sequence shown here is derived from an EMBL/GenBank/DDBJ whole genome shotgun (WGS) entry which is preliminary data.</text>
</comment>
<sequence length="95" mass="10179">MRTLVAIAVLVAGSTALVGPVTFIGLLVSNLAYQAMGSDKHRYTIPAATFLSVIFLVGGQTLLERVLGLNTTVSVVIEFVGGVMFLFLILRRGRR</sequence>
<dbReference type="GO" id="GO:0005886">
    <property type="term" value="C:plasma membrane"/>
    <property type="evidence" value="ECO:0007669"/>
    <property type="project" value="UniProtKB-SubCell"/>
</dbReference>
<organism evidence="9 10">
    <name type="scientific">Rhizopus delemar</name>
    <dbReference type="NCBI Taxonomy" id="936053"/>
    <lineage>
        <taxon>Eukaryota</taxon>
        <taxon>Fungi</taxon>
        <taxon>Fungi incertae sedis</taxon>
        <taxon>Mucoromycota</taxon>
        <taxon>Mucoromycotina</taxon>
        <taxon>Mucoromycetes</taxon>
        <taxon>Mucorales</taxon>
        <taxon>Mucorineae</taxon>
        <taxon>Rhizopodaceae</taxon>
        <taxon>Rhizopus</taxon>
    </lineage>
</organism>
<evidence type="ECO:0000256" key="3">
    <source>
        <dbReference type="ARBA" id="ARBA00022448"/>
    </source>
</evidence>
<keyword evidence="4" id="KW-1003">Cell membrane</keyword>
<evidence type="ECO:0000256" key="1">
    <source>
        <dbReference type="ARBA" id="ARBA00004651"/>
    </source>
</evidence>
<evidence type="ECO:0000256" key="7">
    <source>
        <dbReference type="ARBA" id="ARBA00023136"/>
    </source>
</evidence>
<feature type="transmembrane region" description="Helical" evidence="8">
    <location>
        <begin position="69"/>
        <end position="90"/>
    </location>
</feature>
<dbReference type="PANTHER" id="PTHR30472">
    <property type="entry name" value="FERRIC ENTEROBACTIN TRANSPORT SYSTEM PERMEASE PROTEIN"/>
    <property type="match status" value="1"/>
</dbReference>
<dbReference type="SUPFAM" id="SSF81345">
    <property type="entry name" value="ABC transporter involved in vitamin B12 uptake, BtuC"/>
    <property type="match status" value="1"/>
</dbReference>
<keyword evidence="10" id="KW-1185">Reference proteome</keyword>
<accession>A0A9P7C4K5</accession>
<dbReference type="PANTHER" id="PTHR30472:SF19">
    <property type="entry name" value="PETROBACTIN IMPORT SYSTEM PERMEASE PROTEIN YCLO"/>
    <property type="match status" value="1"/>
</dbReference>
<reference evidence="9 10" key="1">
    <citation type="journal article" date="2020" name="Microb. Genom.">
        <title>Genetic diversity of clinical and environmental Mucorales isolates obtained from an investigation of mucormycosis cases among solid organ transplant recipients.</title>
        <authorList>
            <person name="Nguyen M.H."/>
            <person name="Kaul D."/>
            <person name="Muto C."/>
            <person name="Cheng S.J."/>
            <person name="Richter R.A."/>
            <person name="Bruno V.M."/>
            <person name="Liu G."/>
            <person name="Beyhan S."/>
            <person name="Sundermann A.J."/>
            <person name="Mounaud S."/>
            <person name="Pasculle A.W."/>
            <person name="Nierman W.C."/>
            <person name="Driscoll E."/>
            <person name="Cumbie R."/>
            <person name="Clancy C.J."/>
            <person name="Dupont C.L."/>
        </authorList>
    </citation>
    <scope>NUCLEOTIDE SEQUENCE [LARGE SCALE GENOMIC DNA]</scope>
    <source>
        <strain evidence="9 10">GL24</strain>
    </source>
</reference>
<dbReference type="GO" id="GO:0022857">
    <property type="term" value="F:transmembrane transporter activity"/>
    <property type="evidence" value="ECO:0007669"/>
    <property type="project" value="InterPro"/>
</dbReference>
<gene>
    <name evidence="9" type="ORF">G6F50_015452</name>
</gene>
<evidence type="ECO:0000256" key="2">
    <source>
        <dbReference type="ARBA" id="ARBA00007935"/>
    </source>
</evidence>
<feature type="transmembrane region" description="Helical" evidence="8">
    <location>
        <begin position="43"/>
        <end position="63"/>
    </location>
</feature>
<dbReference type="EMBL" id="JAANIU010008537">
    <property type="protein sequence ID" value="KAG1534871.1"/>
    <property type="molecule type" value="Genomic_DNA"/>
</dbReference>
<evidence type="ECO:0000313" key="10">
    <source>
        <dbReference type="Proteomes" id="UP000740926"/>
    </source>
</evidence>
<dbReference type="AlphaFoldDB" id="A0A9P7C4K5"/>
<feature type="transmembrane region" description="Helical" evidence="8">
    <location>
        <begin position="6"/>
        <end position="31"/>
    </location>
</feature>
<dbReference type="InterPro" id="IPR037294">
    <property type="entry name" value="ABC_BtuC-like"/>
</dbReference>
<comment type="subcellular location">
    <subcellularLocation>
        <location evidence="1">Cell membrane</location>
        <topology evidence="1">Multi-pass membrane protein</topology>
    </subcellularLocation>
</comment>
<keyword evidence="7 8" id="KW-0472">Membrane</keyword>
<dbReference type="InterPro" id="IPR000522">
    <property type="entry name" value="ABC_transptr_permease_BtuC"/>
</dbReference>
<name>A0A9P7C4K5_9FUNG</name>
<evidence type="ECO:0000256" key="8">
    <source>
        <dbReference type="SAM" id="Phobius"/>
    </source>
</evidence>
<evidence type="ECO:0000256" key="5">
    <source>
        <dbReference type="ARBA" id="ARBA00022692"/>
    </source>
</evidence>
<keyword evidence="6 8" id="KW-1133">Transmembrane helix</keyword>
<evidence type="ECO:0000313" key="9">
    <source>
        <dbReference type="EMBL" id="KAG1534871.1"/>
    </source>
</evidence>
<protein>
    <submittedName>
        <fullName evidence="9">Uncharacterized protein</fullName>
    </submittedName>
</protein>
<dbReference type="Proteomes" id="UP000740926">
    <property type="component" value="Unassembled WGS sequence"/>
</dbReference>